<dbReference type="EMBL" id="JARKIB010000105">
    <property type="protein sequence ID" value="KAJ7739872.1"/>
    <property type="molecule type" value="Genomic_DNA"/>
</dbReference>
<accession>A0AAD7N074</accession>
<comment type="caution">
    <text evidence="1">The sequence shown here is derived from an EMBL/GenBank/DDBJ whole genome shotgun (WGS) entry which is preliminary data.</text>
</comment>
<protein>
    <submittedName>
        <fullName evidence="1">Uncharacterized protein</fullName>
    </submittedName>
</protein>
<keyword evidence="2" id="KW-1185">Reference proteome</keyword>
<gene>
    <name evidence="1" type="ORF">B0H16DRAFT_1465105</name>
</gene>
<organism evidence="1 2">
    <name type="scientific">Mycena metata</name>
    <dbReference type="NCBI Taxonomy" id="1033252"/>
    <lineage>
        <taxon>Eukaryota</taxon>
        <taxon>Fungi</taxon>
        <taxon>Dikarya</taxon>
        <taxon>Basidiomycota</taxon>
        <taxon>Agaricomycotina</taxon>
        <taxon>Agaricomycetes</taxon>
        <taxon>Agaricomycetidae</taxon>
        <taxon>Agaricales</taxon>
        <taxon>Marasmiineae</taxon>
        <taxon>Mycenaceae</taxon>
        <taxon>Mycena</taxon>
    </lineage>
</organism>
<proteinExistence type="predicted"/>
<evidence type="ECO:0000313" key="2">
    <source>
        <dbReference type="Proteomes" id="UP001215598"/>
    </source>
</evidence>
<dbReference type="Proteomes" id="UP001215598">
    <property type="component" value="Unassembled WGS sequence"/>
</dbReference>
<sequence>MVAVINHTSISNITVFDIQAIAGPRPLGGFHTGHIGFGTKCRCCRKAGFMAQDDPSSLPCLKTLDVFNSPVVNYEQLVAFLHRRTTSTKLARLQSLRLVYRPGVLLAEDTELDPRYFVSGGRRWRLNATDHMRRLASEGMDIHIGSENTPIISLDKWVAFDAQPEGYDSADEYDGDAGEESDE</sequence>
<dbReference type="AlphaFoldDB" id="A0AAD7N074"/>
<reference evidence="1" key="1">
    <citation type="submission" date="2023-03" db="EMBL/GenBank/DDBJ databases">
        <title>Massive genome expansion in bonnet fungi (Mycena s.s.) driven by repeated elements and novel gene families across ecological guilds.</title>
        <authorList>
            <consortium name="Lawrence Berkeley National Laboratory"/>
            <person name="Harder C.B."/>
            <person name="Miyauchi S."/>
            <person name="Viragh M."/>
            <person name="Kuo A."/>
            <person name="Thoen E."/>
            <person name="Andreopoulos B."/>
            <person name="Lu D."/>
            <person name="Skrede I."/>
            <person name="Drula E."/>
            <person name="Henrissat B."/>
            <person name="Morin E."/>
            <person name="Kohler A."/>
            <person name="Barry K."/>
            <person name="LaButti K."/>
            <person name="Morin E."/>
            <person name="Salamov A."/>
            <person name="Lipzen A."/>
            <person name="Mereny Z."/>
            <person name="Hegedus B."/>
            <person name="Baldrian P."/>
            <person name="Stursova M."/>
            <person name="Weitz H."/>
            <person name="Taylor A."/>
            <person name="Grigoriev I.V."/>
            <person name="Nagy L.G."/>
            <person name="Martin F."/>
            <person name="Kauserud H."/>
        </authorList>
    </citation>
    <scope>NUCLEOTIDE SEQUENCE</scope>
    <source>
        <strain evidence="1">CBHHK182m</strain>
    </source>
</reference>
<name>A0AAD7N074_9AGAR</name>
<evidence type="ECO:0000313" key="1">
    <source>
        <dbReference type="EMBL" id="KAJ7739872.1"/>
    </source>
</evidence>